<gene>
    <name evidence="1" type="ORF">ENS64_17155</name>
</gene>
<reference evidence="1" key="1">
    <citation type="journal article" date="2020" name="mSystems">
        <title>Genome- and Community-Level Interaction Insights into Carbon Utilization and Element Cycling Functions of Hydrothermarchaeota in Hydrothermal Sediment.</title>
        <authorList>
            <person name="Zhou Z."/>
            <person name="Liu Y."/>
            <person name="Xu W."/>
            <person name="Pan J."/>
            <person name="Luo Z.H."/>
            <person name="Li M."/>
        </authorList>
    </citation>
    <scope>NUCLEOTIDE SEQUENCE [LARGE SCALE GENOMIC DNA]</scope>
    <source>
        <strain evidence="1">SpSt-508</strain>
    </source>
</reference>
<evidence type="ECO:0000313" key="1">
    <source>
        <dbReference type="EMBL" id="HGT40975.1"/>
    </source>
</evidence>
<dbReference type="EMBL" id="DSVQ01000019">
    <property type="protein sequence ID" value="HGT40975.1"/>
    <property type="molecule type" value="Genomic_DNA"/>
</dbReference>
<dbReference type="AlphaFoldDB" id="A0A7C4LN99"/>
<accession>A0A7C4LN99</accession>
<name>A0A7C4LN99_9PLAN</name>
<proteinExistence type="predicted"/>
<comment type="caution">
    <text evidence="1">The sequence shown here is derived from an EMBL/GenBank/DDBJ whole genome shotgun (WGS) entry which is preliminary data.</text>
</comment>
<organism evidence="1">
    <name type="scientific">Schlesneria paludicola</name>
    <dbReference type="NCBI Taxonomy" id="360056"/>
    <lineage>
        <taxon>Bacteria</taxon>
        <taxon>Pseudomonadati</taxon>
        <taxon>Planctomycetota</taxon>
        <taxon>Planctomycetia</taxon>
        <taxon>Planctomycetales</taxon>
        <taxon>Planctomycetaceae</taxon>
        <taxon>Schlesneria</taxon>
    </lineage>
</organism>
<protein>
    <submittedName>
        <fullName evidence="1">Uncharacterized protein</fullName>
    </submittedName>
</protein>
<sequence length="413" mass="44916">MRRSIWFCLGLGLCLAAKAYGNGGHLWSIGVIGRQLGELLAGCPFCSAPSLTMAEQLAQSDAVLLVKWVGGKPAAGNDGGTTDFEIVEVVKQPSGSGFKPGGALSLVRYRAAKAGTLFLLLGTKGGAVIDWGSPLEVTVESFTYMKQAPSPDVPTTKRLKYFMKYLEAADQTIATDAYGEFANAPYADITPLAPEMPRENLRKWVLDPNVSPSRLGLYGLMLGLCGKPEDAAILEQKILEMSEDFRLGIDGVMGGYLLLTGEEGLAKLEASKVANKKAPFSETYAAMQALRFMWQYGEGKIPAERLRQSMRLFLERPELADLVIADLARMKDWSIQTRLMQLYGQEEYDIPSIKRAIVRFLLACAKDVPAADGSSGAVAQKPEHAALAAKYLAELEAKDPKTVADAKRFFFIK</sequence>